<feature type="compositionally biased region" description="Acidic residues" evidence="1">
    <location>
        <begin position="1"/>
        <end position="11"/>
    </location>
</feature>
<dbReference type="RefSeq" id="WP_111256748.1">
    <property type="nucleotide sequence ID" value="NZ_POTW01000061.1"/>
</dbReference>
<gene>
    <name evidence="3" type="ORF">C1I92_21750</name>
</gene>
<feature type="region of interest" description="Disordered" evidence="1">
    <location>
        <begin position="1"/>
        <end position="30"/>
    </location>
</feature>
<name>A0A2W2BZ01_9ACTN</name>
<proteinExistence type="predicted"/>
<keyword evidence="4" id="KW-1185">Reference proteome</keyword>
<feature type="transmembrane region" description="Helical" evidence="2">
    <location>
        <begin position="78"/>
        <end position="97"/>
    </location>
</feature>
<evidence type="ECO:0000256" key="1">
    <source>
        <dbReference type="SAM" id="MobiDB-lite"/>
    </source>
</evidence>
<dbReference type="AlphaFoldDB" id="A0A2W2BZ01"/>
<accession>A0A2W2BZ01</accession>
<comment type="caution">
    <text evidence="3">The sequence shown here is derived from an EMBL/GenBank/DDBJ whole genome shotgun (WGS) entry which is preliminary data.</text>
</comment>
<keyword evidence="2" id="KW-0472">Membrane</keyword>
<sequence length="125" mass="12251">MSGDEAADQADAEPVRIPSAPPSQPLSPRRRTGVVAAVGAALAGLAEGFLRDAMIIGTATLALVVAVAGLLAGSAGQAITGLLAGVGGAIVLVAGVARQRPVGRQWLAIAVVLAVNVALIVAWTA</sequence>
<feature type="transmembrane region" description="Helical" evidence="2">
    <location>
        <begin position="106"/>
        <end position="124"/>
    </location>
</feature>
<reference evidence="3 4" key="1">
    <citation type="submission" date="2018-01" db="EMBL/GenBank/DDBJ databases">
        <title>Draft genome sequence of Jiangella sp. GTF31.</title>
        <authorList>
            <person name="Sahin N."/>
            <person name="Ay H."/>
            <person name="Saygin H."/>
        </authorList>
    </citation>
    <scope>NUCLEOTIDE SEQUENCE [LARGE SCALE GENOMIC DNA]</scope>
    <source>
        <strain evidence="3 4">GTF31</strain>
    </source>
</reference>
<keyword evidence="2" id="KW-1133">Transmembrane helix</keyword>
<dbReference type="Proteomes" id="UP000248764">
    <property type="component" value="Unassembled WGS sequence"/>
</dbReference>
<dbReference type="EMBL" id="POTW01000061">
    <property type="protein sequence ID" value="PZF81289.1"/>
    <property type="molecule type" value="Genomic_DNA"/>
</dbReference>
<evidence type="ECO:0000256" key="2">
    <source>
        <dbReference type="SAM" id="Phobius"/>
    </source>
</evidence>
<organism evidence="3 4">
    <name type="scientific">Jiangella anatolica</name>
    <dbReference type="NCBI Taxonomy" id="2670374"/>
    <lineage>
        <taxon>Bacteria</taxon>
        <taxon>Bacillati</taxon>
        <taxon>Actinomycetota</taxon>
        <taxon>Actinomycetes</taxon>
        <taxon>Jiangellales</taxon>
        <taxon>Jiangellaceae</taxon>
        <taxon>Jiangella</taxon>
    </lineage>
</organism>
<protein>
    <submittedName>
        <fullName evidence="3">Uncharacterized protein</fullName>
    </submittedName>
</protein>
<evidence type="ECO:0000313" key="4">
    <source>
        <dbReference type="Proteomes" id="UP000248764"/>
    </source>
</evidence>
<feature type="transmembrane region" description="Helical" evidence="2">
    <location>
        <begin position="53"/>
        <end position="72"/>
    </location>
</feature>
<keyword evidence="2" id="KW-0812">Transmembrane</keyword>
<evidence type="ECO:0000313" key="3">
    <source>
        <dbReference type="EMBL" id="PZF81289.1"/>
    </source>
</evidence>